<protein>
    <submittedName>
        <fullName evidence="2">MBL fold metallo-hydrolase</fullName>
    </submittedName>
</protein>
<organism evidence="2 3">
    <name type="scientific">Tropicibacter oceani</name>
    <dbReference type="NCBI Taxonomy" id="3058420"/>
    <lineage>
        <taxon>Bacteria</taxon>
        <taxon>Pseudomonadati</taxon>
        <taxon>Pseudomonadota</taxon>
        <taxon>Alphaproteobacteria</taxon>
        <taxon>Rhodobacterales</taxon>
        <taxon>Roseobacteraceae</taxon>
        <taxon>Tropicibacter</taxon>
    </lineage>
</organism>
<dbReference type="InterPro" id="IPR001279">
    <property type="entry name" value="Metallo-B-lactamas"/>
</dbReference>
<dbReference type="SUPFAM" id="SSF56281">
    <property type="entry name" value="Metallo-hydrolase/oxidoreductase"/>
    <property type="match status" value="1"/>
</dbReference>
<sequence length="346" mass="38579">MGAQKNLIRYPWETPPQPGEAIEVADGVLWLRQPLPMKLDHVNVYALDDGDGWTIVDTGFSTKKSRAIWEQVMASPLKGKPVTRVIATHHHPDHIGLAGWFQSEHGAELITTRTAWLFARMLQLDAQDRPAPETVSYWKHCGMAPKVLQQRLTERPFNFADCVYPMPLGFTRIKQGDTVQAGGRTWDVHIGNGHAPEHATLWSRDCDLVIAGDQILPSISSNLGVYATEPQADPVAEWLEACERLSTLARPDHLVLGGHKLPFTGLAPRMRQLIENHHSALDRLHAHLVHPMSAGECFAPLFKRKIGDAEYGLALVEAMAHCLHLWHIGRATRELRADGAYAFQAI</sequence>
<name>A0ABY8QLF0_9RHOB</name>
<dbReference type="InterPro" id="IPR050855">
    <property type="entry name" value="NDM-1-like"/>
</dbReference>
<dbReference type="Proteomes" id="UP001241605">
    <property type="component" value="Chromosome"/>
</dbReference>
<dbReference type="Pfam" id="PF00753">
    <property type="entry name" value="Lactamase_B"/>
    <property type="match status" value="1"/>
</dbReference>
<feature type="domain" description="Metallo-beta-lactamase" evidence="1">
    <location>
        <begin position="41"/>
        <end position="259"/>
    </location>
</feature>
<gene>
    <name evidence="2" type="ORF">QF118_04525</name>
</gene>
<evidence type="ECO:0000259" key="1">
    <source>
        <dbReference type="SMART" id="SM00849"/>
    </source>
</evidence>
<dbReference type="InterPro" id="IPR036866">
    <property type="entry name" value="RibonucZ/Hydroxyglut_hydro"/>
</dbReference>
<proteinExistence type="predicted"/>
<evidence type="ECO:0000313" key="3">
    <source>
        <dbReference type="Proteomes" id="UP001241605"/>
    </source>
</evidence>
<evidence type="ECO:0000313" key="2">
    <source>
        <dbReference type="EMBL" id="WGW04823.1"/>
    </source>
</evidence>
<dbReference type="EMBL" id="CP124616">
    <property type="protein sequence ID" value="WGW04823.1"/>
    <property type="molecule type" value="Genomic_DNA"/>
</dbReference>
<dbReference type="RefSeq" id="WP_282301459.1">
    <property type="nucleotide sequence ID" value="NZ_CP124616.1"/>
</dbReference>
<dbReference type="Gene3D" id="3.60.15.10">
    <property type="entry name" value="Ribonuclease Z/Hydroxyacylglutathione hydrolase-like"/>
    <property type="match status" value="1"/>
</dbReference>
<accession>A0ABY8QLF0</accession>
<dbReference type="SMART" id="SM00849">
    <property type="entry name" value="Lactamase_B"/>
    <property type="match status" value="1"/>
</dbReference>
<reference evidence="2 3" key="1">
    <citation type="submission" date="2023-05" db="EMBL/GenBank/DDBJ databases">
        <title>YMD87, complete Genome.</title>
        <authorList>
            <person name="Zhang J."/>
            <person name="Xu X."/>
        </authorList>
    </citation>
    <scope>NUCLEOTIDE SEQUENCE [LARGE SCALE GENOMIC DNA]</scope>
    <source>
        <strain evidence="2 3">YMD87</strain>
    </source>
</reference>
<dbReference type="PANTHER" id="PTHR42951">
    <property type="entry name" value="METALLO-BETA-LACTAMASE DOMAIN-CONTAINING"/>
    <property type="match status" value="1"/>
</dbReference>
<keyword evidence="3" id="KW-1185">Reference proteome</keyword>